<dbReference type="EMBL" id="BGPR01281761">
    <property type="protein sequence ID" value="GBN25466.1"/>
    <property type="molecule type" value="Genomic_DNA"/>
</dbReference>
<reference evidence="1 2" key="1">
    <citation type="journal article" date="2019" name="Sci. Rep.">
        <title>Orb-weaving spider Araneus ventricosus genome elucidates the spidroin gene catalogue.</title>
        <authorList>
            <person name="Kono N."/>
            <person name="Nakamura H."/>
            <person name="Ohtoshi R."/>
            <person name="Moran D.A.P."/>
            <person name="Shinohara A."/>
            <person name="Yoshida Y."/>
            <person name="Fujiwara M."/>
            <person name="Mori M."/>
            <person name="Tomita M."/>
            <person name="Arakawa K."/>
        </authorList>
    </citation>
    <scope>NUCLEOTIDE SEQUENCE [LARGE SCALE GENOMIC DNA]</scope>
</reference>
<gene>
    <name evidence="1" type="ORF">AVEN_262823_1</name>
</gene>
<dbReference type="AlphaFoldDB" id="A0A4Y2MIM9"/>
<dbReference type="Proteomes" id="UP000499080">
    <property type="component" value="Unassembled WGS sequence"/>
</dbReference>
<evidence type="ECO:0000313" key="1">
    <source>
        <dbReference type="EMBL" id="GBN25466.1"/>
    </source>
</evidence>
<organism evidence="1 2">
    <name type="scientific">Araneus ventricosus</name>
    <name type="common">Orbweaver spider</name>
    <name type="synonym">Epeira ventricosa</name>
    <dbReference type="NCBI Taxonomy" id="182803"/>
    <lineage>
        <taxon>Eukaryota</taxon>
        <taxon>Metazoa</taxon>
        <taxon>Ecdysozoa</taxon>
        <taxon>Arthropoda</taxon>
        <taxon>Chelicerata</taxon>
        <taxon>Arachnida</taxon>
        <taxon>Araneae</taxon>
        <taxon>Araneomorphae</taxon>
        <taxon>Entelegynae</taxon>
        <taxon>Araneoidea</taxon>
        <taxon>Araneidae</taxon>
        <taxon>Araneus</taxon>
    </lineage>
</organism>
<protein>
    <submittedName>
        <fullName evidence="1">Uncharacterized protein</fullName>
    </submittedName>
</protein>
<accession>A0A4Y2MIM9</accession>
<evidence type="ECO:0000313" key="2">
    <source>
        <dbReference type="Proteomes" id="UP000499080"/>
    </source>
</evidence>
<name>A0A4Y2MIM9_ARAVE</name>
<sequence>MSGINMEEYLKADDDLMVFAGVTEEDILSEITDKMENNEEEDDDKDPSQSLLTTQETLQSVQSLRTFFSKPSPTNDDYFRALDQTWANYAPRANSGPPEGFIRPADRILICRPMERQV</sequence>
<comment type="caution">
    <text evidence="1">The sequence shown here is derived from an EMBL/GenBank/DDBJ whole genome shotgun (WGS) entry which is preliminary data.</text>
</comment>
<proteinExistence type="predicted"/>
<keyword evidence="2" id="KW-1185">Reference proteome</keyword>